<sequence length="135" mass="15552">MLIRPSSQVDIYNFKPHKDDLNEALAAGHEPSFPNPQDCVSLVHEGTVLAIGGNHEDQVWFVTSHLVDSLTTSERSRFRKLIVAYRDIMLDSYPVLWNYVWIGNKSHIRFLKTIGAEFHKEYSMNGLFQLFTITK</sequence>
<dbReference type="RefSeq" id="YP_009801099.1">
    <property type="nucleotide sequence ID" value="NC_047963.1"/>
</dbReference>
<name>A0A2S1GSZ6_9CAUD</name>
<organism evidence="1 2">
    <name type="scientific">Pectobacterium phage Jarilo</name>
    <dbReference type="NCBI Taxonomy" id="2163634"/>
    <lineage>
        <taxon>Viruses</taxon>
        <taxon>Duplodnaviria</taxon>
        <taxon>Heunggongvirae</taxon>
        <taxon>Uroviricota</taxon>
        <taxon>Caudoviricetes</taxon>
        <taxon>Autographivirales</taxon>
        <taxon>Autotranscriptaviridae</taxon>
        <taxon>Studiervirinae</taxon>
        <taxon>Jarilovirus</taxon>
        <taxon>Jarilovirus jarilo</taxon>
    </lineage>
</organism>
<dbReference type="Proteomes" id="UP000246166">
    <property type="component" value="Segment"/>
</dbReference>
<dbReference type="KEGG" id="vg:54991607"/>
<dbReference type="Pfam" id="PF11090">
    <property type="entry name" value="Phage_T7_Gp13"/>
    <property type="match status" value="1"/>
</dbReference>
<protein>
    <submittedName>
        <fullName evidence="1">Internal virion protein A</fullName>
    </submittedName>
</protein>
<evidence type="ECO:0000313" key="2">
    <source>
        <dbReference type="Proteomes" id="UP000246166"/>
    </source>
</evidence>
<dbReference type="GeneID" id="54991607"/>
<evidence type="ECO:0000313" key="1">
    <source>
        <dbReference type="EMBL" id="AWD92518.1"/>
    </source>
</evidence>
<keyword evidence="2" id="KW-1185">Reference proteome</keyword>
<proteinExistence type="predicted"/>
<reference evidence="2" key="1">
    <citation type="submission" date="2018-03" db="EMBL/GenBank/DDBJ databases">
        <title>Phage therapy in agriculture - a green tech approach to combat plant pathogenic bacteria.</title>
        <authorList>
            <person name="Carstens A.B."/>
            <person name="Djurhuus A.M."/>
            <person name="Hansen L.H."/>
        </authorList>
    </citation>
    <scope>NUCLEOTIDE SEQUENCE [LARGE SCALE GENOMIC DNA]</scope>
</reference>
<dbReference type="InterPro" id="IPR020335">
    <property type="entry name" value="Phage_T7_Gp13"/>
</dbReference>
<dbReference type="EMBL" id="MH059637">
    <property type="protein sequence ID" value="AWD92518.1"/>
    <property type="molecule type" value="Genomic_DNA"/>
</dbReference>
<accession>A0A2S1GSZ6</accession>